<dbReference type="SMART" id="SM00356">
    <property type="entry name" value="ZnF_C3H1"/>
    <property type="match status" value="1"/>
</dbReference>
<keyword evidence="3 4" id="KW-0862">Zinc</keyword>
<feature type="compositionally biased region" description="Polar residues" evidence="6">
    <location>
        <begin position="101"/>
        <end position="112"/>
    </location>
</feature>
<dbReference type="EMBL" id="GHES01019513">
    <property type="protein sequence ID" value="MPA50072.1"/>
    <property type="molecule type" value="Transcribed_RNA"/>
</dbReference>
<evidence type="ECO:0000256" key="3">
    <source>
        <dbReference type="ARBA" id="ARBA00022833"/>
    </source>
</evidence>
<dbReference type="GO" id="GO:0008270">
    <property type="term" value="F:zinc ion binding"/>
    <property type="evidence" value="ECO:0007669"/>
    <property type="project" value="UniProtKB-KW"/>
</dbReference>
<dbReference type="PANTHER" id="PTHR38160">
    <property type="entry name" value="ZINC FINGER CCCH DOMAIN-CONTAINING PROTEIN 40"/>
    <property type="match status" value="1"/>
</dbReference>
<feature type="compositionally biased region" description="Polar residues" evidence="6">
    <location>
        <begin position="228"/>
        <end position="244"/>
    </location>
</feature>
<dbReference type="InterPro" id="IPR000571">
    <property type="entry name" value="Znf_CCCH"/>
</dbReference>
<feature type="region of interest" description="Disordered" evidence="6">
    <location>
        <begin position="308"/>
        <end position="341"/>
    </location>
</feature>
<evidence type="ECO:0000256" key="1">
    <source>
        <dbReference type="ARBA" id="ARBA00022723"/>
    </source>
</evidence>
<keyword evidence="5" id="KW-0175">Coiled coil</keyword>
<dbReference type="PANTHER" id="PTHR38160:SF1">
    <property type="entry name" value="ZINC FINGER CCCH DOMAIN-CONTAINING PROTEIN 40"/>
    <property type="match status" value="1"/>
</dbReference>
<feature type="compositionally biased region" description="Polar residues" evidence="6">
    <location>
        <begin position="308"/>
        <end position="317"/>
    </location>
</feature>
<evidence type="ECO:0000259" key="7">
    <source>
        <dbReference type="PROSITE" id="PS50103"/>
    </source>
</evidence>
<feature type="domain" description="C3H1-type" evidence="7">
    <location>
        <begin position="6"/>
        <end position="32"/>
    </location>
</feature>
<evidence type="ECO:0000313" key="8">
    <source>
        <dbReference type="EMBL" id="MPA50072.1"/>
    </source>
</evidence>
<feature type="zinc finger region" description="C3H1-type" evidence="4">
    <location>
        <begin position="6"/>
        <end position="32"/>
    </location>
</feature>
<sequence>MVEQKLYKTKLCVLYQKGHCPRQSCSFAHGNAELRQFSGSFNGRRDYRGSDLRDKLDRRHSPPRRYSPGRDARGRHTSHGYSPSRSIRKRRDRKRIKKQQLDGQSDYSNSLKVSDGTGDQVEGKKLTSSDSKDVLDEQLRQAQSNIGMLDDHKCQLEIYLEERAQEADSLNSRIQELEMQLFKEKEECKRITSKMKKFVKAHNRYSRIQDELKRSQARLQKLGDQLGSDATTPGVNEENSSINILSDGETAGNHVMSPRNELQKNTSPSKKRPRINLEAPEESKLAKSTKGEGFMMGSFRLEKFSRWNGQRAQSNSNKEAEIENNGNNGRRPLANEDKLKRGKNFSANLTSADKLKGPESGFSLPSTGMAAHAVDAVETIEMVEKFELVETASTGVEKGAAYEILGLPFPLPPPPPLPQNAYSEYKGDDENVNVEGLEEEEVDVDIV</sequence>
<dbReference type="AlphaFoldDB" id="A0A5B6ZZR4"/>
<keyword evidence="1 4" id="KW-0479">Metal-binding</keyword>
<dbReference type="PROSITE" id="PS50103">
    <property type="entry name" value="ZF_C3H1"/>
    <property type="match status" value="1"/>
</dbReference>
<evidence type="ECO:0000256" key="4">
    <source>
        <dbReference type="PROSITE-ProRule" id="PRU00723"/>
    </source>
</evidence>
<evidence type="ECO:0000256" key="6">
    <source>
        <dbReference type="SAM" id="MobiDB-lite"/>
    </source>
</evidence>
<dbReference type="SUPFAM" id="SSF90229">
    <property type="entry name" value="CCCH zinc finger"/>
    <property type="match status" value="1"/>
</dbReference>
<organism evidence="8">
    <name type="scientific">Davidia involucrata</name>
    <name type="common">Dove tree</name>
    <dbReference type="NCBI Taxonomy" id="16924"/>
    <lineage>
        <taxon>Eukaryota</taxon>
        <taxon>Viridiplantae</taxon>
        <taxon>Streptophyta</taxon>
        <taxon>Embryophyta</taxon>
        <taxon>Tracheophyta</taxon>
        <taxon>Spermatophyta</taxon>
        <taxon>Magnoliopsida</taxon>
        <taxon>eudicotyledons</taxon>
        <taxon>Gunneridae</taxon>
        <taxon>Pentapetalae</taxon>
        <taxon>asterids</taxon>
        <taxon>Cornales</taxon>
        <taxon>Nyssaceae</taxon>
        <taxon>Davidia</taxon>
    </lineage>
</organism>
<evidence type="ECO:0000256" key="5">
    <source>
        <dbReference type="SAM" id="Coils"/>
    </source>
</evidence>
<accession>A0A5B6ZZR4</accession>
<keyword evidence="2 4" id="KW-0863">Zinc-finger</keyword>
<name>A0A5B6ZZR4_DAVIN</name>
<feature type="compositionally biased region" description="Basic residues" evidence="6">
    <location>
        <begin position="86"/>
        <end position="98"/>
    </location>
</feature>
<dbReference type="InterPro" id="IPR045868">
    <property type="entry name" value="Znf_C3H13/40"/>
</dbReference>
<feature type="coiled-coil region" evidence="5">
    <location>
        <begin position="160"/>
        <end position="225"/>
    </location>
</feature>
<dbReference type="Gene3D" id="4.10.1000.10">
    <property type="entry name" value="Zinc finger, CCCH-type"/>
    <property type="match status" value="1"/>
</dbReference>
<feature type="region of interest" description="Disordered" evidence="6">
    <location>
        <begin position="225"/>
        <end position="291"/>
    </location>
</feature>
<dbReference type="InterPro" id="IPR036855">
    <property type="entry name" value="Znf_CCCH_sf"/>
</dbReference>
<proteinExistence type="predicted"/>
<feature type="region of interest" description="Disordered" evidence="6">
    <location>
        <begin position="39"/>
        <end position="129"/>
    </location>
</feature>
<evidence type="ECO:0000256" key="2">
    <source>
        <dbReference type="ARBA" id="ARBA00022771"/>
    </source>
</evidence>
<protein>
    <submittedName>
        <fullName evidence="8">Putative zinc finger CCCH domain-containing protein 13 isoform X1</fullName>
    </submittedName>
</protein>
<reference evidence="8" key="1">
    <citation type="submission" date="2019-08" db="EMBL/GenBank/DDBJ databases">
        <title>Reference gene set and small RNA set construction with multiple tissues from Davidia involucrata Baill.</title>
        <authorList>
            <person name="Yang H."/>
            <person name="Zhou C."/>
            <person name="Li G."/>
            <person name="Wang J."/>
            <person name="Gao P."/>
            <person name="Wang M."/>
            <person name="Wang R."/>
            <person name="Zhao Y."/>
        </authorList>
    </citation>
    <scope>NUCLEOTIDE SEQUENCE</scope>
    <source>
        <tissue evidence="8">Mixed with DoveR01_LX</tissue>
    </source>
</reference>
<gene>
    <name evidence="8" type="ORF">Din_019513</name>
</gene>
<feature type="compositionally biased region" description="Basic and acidic residues" evidence="6">
    <location>
        <begin position="43"/>
        <end position="60"/>
    </location>
</feature>